<dbReference type="InterPro" id="IPR035907">
    <property type="entry name" value="Hppk_sf"/>
</dbReference>
<evidence type="ECO:0000256" key="7">
    <source>
        <dbReference type="ARBA" id="ARBA00022777"/>
    </source>
</evidence>
<evidence type="ECO:0000259" key="13">
    <source>
        <dbReference type="PROSITE" id="PS00794"/>
    </source>
</evidence>
<dbReference type="Pfam" id="PF01288">
    <property type="entry name" value="HPPK"/>
    <property type="match status" value="1"/>
</dbReference>
<evidence type="ECO:0000256" key="9">
    <source>
        <dbReference type="ARBA" id="ARBA00022909"/>
    </source>
</evidence>
<evidence type="ECO:0000256" key="3">
    <source>
        <dbReference type="ARBA" id="ARBA00013253"/>
    </source>
</evidence>
<comment type="similarity">
    <text evidence="2">Belongs to the HPPK family.</text>
</comment>
<reference evidence="14 15" key="3">
    <citation type="submission" date="2022-01" db="EMBL/GenBank/DDBJ databases">
        <authorList>
            <person name="Zhou L.Y."/>
        </authorList>
    </citation>
    <scope>NUCLEOTIDE SEQUENCE [LARGE SCALE GENOMIC DNA]</scope>
    <source>
        <strain evidence="14 15">TLK-CK17</strain>
    </source>
</reference>
<dbReference type="EC" id="2.7.6.3" evidence="3"/>
<protein>
    <recommendedName>
        <fullName evidence="4">2-amino-4-hydroxy-6-hydroxymethyldihydropteridine pyrophosphokinase</fullName>
        <ecNumber evidence="3">2.7.6.3</ecNumber>
    </recommendedName>
    <alternativeName>
        <fullName evidence="11">6-hydroxymethyl-7,8-dihydropterin pyrophosphokinase</fullName>
    </alternativeName>
    <alternativeName>
        <fullName evidence="12">7,8-dihydro-6-hydroxymethylpterin-pyrophosphokinase</fullName>
    </alternativeName>
</protein>
<sequence length="165" mass="17525">MTQSVVAYLGLGGNLGDVPATLRGALAALAAVPGVRMGAVSRFYRTPAWGMTAQPDFINAVVALETTLAPQALLAAMLEIERCAGRDRGDDALRWGPRTLDLDLLLYGDARLDLPGLQVPHPRLHERAFALLPLVEIAPDVVIPGVGPARTRLQTMAVTGIEAIR</sequence>
<evidence type="ECO:0000256" key="4">
    <source>
        <dbReference type="ARBA" id="ARBA00016218"/>
    </source>
</evidence>
<evidence type="ECO:0000313" key="14">
    <source>
        <dbReference type="EMBL" id="MCF7220917.1"/>
    </source>
</evidence>
<dbReference type="PANTHER" id="PTHR43071">
    <property type="entry name" value="2-AMINO-4-HYDROXY-6-HYDROXYMETHYLDIHYDROPTERIDINE PYROPHOSPHOKINASE"/>
    <property type="match status" value="1"/>
</dbReference>
<comment type="caution">
    <text evidence="14">The sequence shown here is derived from an EMBL/GenBank/DDBJ whole genome shotgun (WGS) entry which is preliminary data.</text>
</comment>
<dbReference type="PROSITE" id="PS00794">
    <property type="entry name" value="HPPK"/>
    <property type="match status" value="1"/>
</dbReference>
<proteinExistence type="inferred from homology"/>
<organism evidence="14 15">
    <name type="scientific">Marilutibacter chinensis</name>
    <dbReference type="NCBI Taxonomy" id="2912247"/>
    <lineage>
        <taxon>Bacteria</taxon>
        <taxon>Pseudomonadati</taxon>
        <taxon>Pseudomonadota</taxon>
        <taxon>Gammaproteobacteria</taxon>
        <taxon>Lysobacterales</taxon>
        <taxon>Lysobacteraceae</taxon>
        <taxon>Marilutibacter</taxon>
    </lineage>
</organism>
<dbReference type="EMBL" id="JAKJPO010000001">
    <property type="protein sequence ID" value="MCF7220917.1"/>
    <property type="molecule type" value="Genomic_DNA"/>
</dbReference>
<evidence type="ECO:0000256" key="12">
    <source>
        <dbReference type="ARBA" id="ARBA00033413"/>
    </source>
</evidence>
<feature type="domain" description="7,8-dihydro-6-hydroxymethylpterin-pyrophosphokinase" evidence="13">
    <location>
        <begin position="94"/>
        <end position="105"/>
    </location>
</feature>
<keyword evidence="7" id="KW-0418">Kinase</keyword>
<evidence type="ECO:0000256" key="10">
    <source>
        <dbReference type="ARBA" id="ARBA00029409"/>
    </source>
</evidence>
<accession>A0ABS9HRH8</accession>
<reference evidence="15" key="1">
    <citation type="submission" date="2022-01" db="EMBL/GenBank/DDBJ databases">
        <title>Lysobacter chinensis sp. nov., a bacterium isolated from cow dung compost.</title>
        <authorList>
            <person name="Zhou L.Y."/>
        </authorList>
    </citation>
    <scope>NUCLEOTIDE SEQUENCE [LARGE SCALE GENOMIC DNA]</scope>
    <source>
        <strain evidence="15">TLK-CK17</strain>
    </source>
</reference>
<dbReference type="InterPro" id="IPR000550">
    <property type="entry name" value="Hppk"/>
</dbReference>
<name>A0ABS9HRH8_9GAMM</name>
<keyword evidence="5 14" id="KW-0808">Transferase</keyword>
<dbReference type="NCBIfam" id="TIGR01498">
    <property type="entry name" value="folK"/>
    <property type="match status" value="1"/>
</dbReference>
<keyword evidence="15" id="KW-1185">Reference proteome</keyword>
<reference evidence="14 15" key="2">
    <citation type="submission" date="2022-01" db="EMBL/GenBank/DDBJ databases">
        <title>Lysobacter chinensis sp. nov., a bacterium isolated from cow dung compost.</title>
        <authorList>
            <person name="Liu Y."/>
        </authorList>
    </citation>
    <scope>NUCLEOTIDE SEQUENCE [LARGE SCALE GENOMIC DNA]</scope>
    <source>
        <strain evidence="14 15">TLK-CK17</strain>
    </source>
</reference>
<dbReference type="GO" id="GO:0003848">
    <property type="term" value="F:2-amino-4-hydroxy-6-hydroxymethyldihydropteridine diphosphokinase activity"/>
    <property type="evidence" value="ECO:0007669"/>
    <property type="project" value="UniProtKB-EC"/>
</dbReference>
<dbReference type="Gene3D" id="3.30.70.560">
    <property type="entry name" value="7,8-Dihydro-6-hydroxymethylpterin-pyrophosphokinase HPPK"/>
    <property type="match status" value="1"/>
</dbReference>
<keyword evidence="6" id="KW-0547">Nucleotide-binding</keyword>
<keyword evidence="8" id="KW-0067">ATP-binding</keyword>
<dbReference type="CDD" id="cd00483">
    <property type="entry name" value="HPPK"/>
    <property type="match status" value="1"/>
</dbReference>
<evidence type="ECO:0000313" key="15">
    <source>
        <dbReference type="Proteomes" id="UP001430796"/>
    </source>
</evidence>
<comment type="function">
    <text evidence="10">Catalyzes the transfer of pyrophosphate from adenosine triphosphate (ATP) to 6-hydroxymethyl-7,8-dihydropterin, an enzymatic step in folate biosynthesis pathway.</text>
</comment>
<evidence type="ECO:0000256" key="5">
    <source>
        <dbReference type="ARBA" id="ARBA00022679"/>
    </source>
</evidence>
<gene>
    <name evidence="14" type="primary">folK</name>
    <name evidence="14" type="ORF">L3V18_03815</name>
</gene>
<evidence type="ECO:0000256" key="6">
    <source>
        <dbReference type="ARBA" id="ARBA00022741"/>
    </source>
</evidence>
<evidence type="ECO:0000256" key="8">
    <source>
        <dbReference type="ARBA" id="ARBA00022840"/>
    </source>
</evidence>
<keyword evidence="9" id="KW-0289">Folate biosynthesis</keyword>
<evidence type="ECO:0000256" key="11">
    <source>
        <dbReference type="ARBA" id="ARBA00029766"/>
    </source>
</evidence>
<dbReference type="Proteomes" id="UP001430796">
    <property type="component" value="Unassembled WGS sequence"/>
</dbReference>
<dbReference type="SUPFAM" id="SSF55083">
    <property type="entry name" value="6-hydroxymethyl-7,8-dihydropterin pyrophosphokinase, HPPK"/>
    <property type="match status" value="1"/>
</dbReference>
<evidence type="ECO:0000256" key="2">
    <source>
        <dbReference type="ARBA" id="ARBA00005810"/>
    </source>
</evidence>
<evidence type="ECO:0000256" key="1">
    <source>
        <dbReference type="ARBA" id="ARBA00005051"/>
    </source>
</evidence>
<comment type="pathway">
    <text evidence="1">Cofactor biosynthesis; tetrahydrofolate biosynthesis; 2-amino-4-hydroxy-6-hydroxymethyl-7,8-dihydropteridine diphosphate from 7,8-dihydroneopterin triphosphate: step 4/4.</text>
</comment>
<dbReference type="RefSeq" id="WP_237053265.1">
    <property type="nucleotide sequence ID" value="NZ_JAKJPO010000001.1"/>
</dbReference>
<dbReference type="PANTHER" id="PTHR43071:SF1">
    <property type="entry name" value="2-AMINO-4-HYDROXY-6-HYDROXYMETHYLDIHYDROPTERIDINE PYROPHOSPHOKINASE"/>
    <property type="match status" value="1"/>
</dbReference>